<reference evidence="8" key="2">
    <citation type="submission" date="2018-02" db="UniProtKB">
        <authorList>
            <consortium name="EnsemblPlants"/>
        </authorList>
    </citation>
    <scope>IDENTIFICATION</scope>
    <source>
        <strain evidence="8">Williams 82</strain>
    </source>
</reference>
<evidence type="ECO:0000313" key="9">
    <source>
        <dbReference type="Proteomes" id="UP000008827"/>
    </source>
</evidence>
<dbReference type="Pfam" id="PF03936">
    <property type="entry name" value="Terpene_synth_C"/>
    <property type="match status" value="1"/>
</dbReference>
<sequence>MVHADVFERFKDKDGELKGDVQGLLSLYEAPFLGFEGENLLDEARAFSITHLKNNLNIKVAEQVSHALELPYHRRLYRLEARWYLDKYEPTEPHHQLLATRAACSVGFQHVRWWNEMGLTSKLEFVRDRLMEVYFWVLGMAPDPQFSECRKVVTKMFGLVTIIDDLYDVYGTLDEIQLFTDAIESGLSAKHSSKKQNGQTRKLIIPTFTINMARVSHCTYQYGD</sequence>
<dbReference type="EMBL" id="CM000843">
    <property type="protein sequence ID" value="KRH36347.1"/>
    <property type="molecule type" value="Genomic_DNA"/>
</dbReference>
<evidence type="ECO:0000256" key="3">
    <source>
        <dbReference type="ARBA" id="ARBA00022842"/>
    </source>
</evidence>
<gene>
    <name evidence="7" type="ORF">GLYMA_10G297200</name>
</gene>
<dbReference type="GO" id="GO:0046246">
    <property type="term" value="P:terpene biosynthetic process"/>
    <property type="evidence" value="ECO:0000318"/>
    <property type="project" value="GO_Central"/>
</dbReference>
<feature type="domain" description="Terpene synthase N-terminal" evidence="5">
    <location>
        <begin position="2"/>
        <end position="68"/>
    </location>
</feature>
<evidence type="ECO:0000256" key="4">
    <source>
        <dbReference type="ARBA" id="ARBA00023239"/>
    </source>
</evidence>
<dbReference type="InterPro" id="IPR036965">
    <property type="entry name" value="Terpene_synth_N_sf"/>
</dbReference>
<evidence type="ECO:0000259" key="6">
    <source>
        <dbReference type="Pfam" id="PF03936"/>
    </source>
</evidence>
<dbReference type="Gene3D" id="1.10.600.10">
    <property type="entry name" value="Farnesyl Diphosphate Synthase"/>
    <property type="match status" value="1"/>
</dbReference>
<feature type="domain" description="Terpene synthase metal-binding" evidence="6">
    <location>
        <begin position="115"/>
        <end position="185"/>
    </location>
</feature>
<evidence type="ECO:0000313" key="7">
    <source>
        <dbReference type="EMBL" id="KRH36347.1"/>
    </source>
</evidence>
<dbReference type="PANTHER" id="PTHR31225">
    <property type="entry name" value="OS04G0344100 PROTEIN-RELATED"/>
    <property type="match status" value="1"/>
</dbReference>
<evidence type="ECO:0000313" key="8">
    <source>
        <dbReference type="EnsemblPlants" id="KRH36347"/>
    </source>
</evidence>
<dbReference type="GO" id="GO:0000287">
    <property type="term" value="F:magnesium ion binding"/>
    <property type="evidence" value="ECO:0007669"/>
    <property type="project" value="InterPro"/>
</dbReference>
<dbReference type="InterPro" id="IPR008949">
    <property type="entry name" value="Isoprenoid_synthase_dom_sf"/>
</dbReference>
<evidence type="ECO:0000259" key="5">
    <source>
        <dbReference type="Pfam" id="PF01397"/>
    </source>
</evidence>
<organism evidence="7">
    <name type="scientific">Glycine max</name>
    <name type="common">Soybean</name>
    <name type="synonym">Glycine hispida</name>
    <dbReference type="NCBI Taxonomy" id="3847"/>
    <lineage>
        <taxon>Eukaryota</taxon>
        <taxon>Viridiplantae</taxon>
        <taxon>Streptophyta</taxon>
        <taxon>Embryophyta</taxon>
        <taxon>Tracheophyta</taxon>
        <taxon>Spermatophyta</taxon>
        <taxon>Magnoliopsida</taxon>
        <taxon>eudicotyledons</taxon>
        <taxon>Gunneridae</taxon>
        <taxon>Pentapetalae</taxon>
        <taxon>rosids</taxon>
        <taxon>fabids</taxon>
        <taxon>Fabales</taxon>
        <taxon>Fabaceae</taxon>
        <taxon>Papilionoideae</taxon>
        <taxon>50 kb inversion clade</taxon>
        <taxon>NPAAA clade</taxon>
        <taxon>indigoferoid/millettioid clade</taxon>
        <taxon>Phaseoleae</taxon>
        <taxon>Glycine</taxon>
        <taxon>Glycine subgen. Soja</taxon>
    </lineage>
</organism>
<reference evidence="7" key="3">
    <citation type="submission" date="2018-07" db="EMBL/GenBank/DDBJ databases">
        <title>WGS assembly of Glycine max.</title>
        <authorList>
            <person name="Schmutz J."/>
            <person name="Cannon S."/>
            <person name="Schlueter J."/>
            <person name="Ma J."/>
            <person name="Mitros T."/>
            <person name="Nelson W."/>
            <person name="Hyten D."/>
            <person name="Song Q."/>
            <person name="Thelen J."/>
            <person name="Cheng J."/>
            <person name="Xu D."/>
            <person name="Hellsten U."/>
            <person name="May G."/>
            <person name="Yu Y."/>
            <person name="Sakurai T."/>
            <person name="Umezawa T."/>
            <person name="Bhattacharyya M."/>
            <person name="Sandhu D."/>
            <person name="Valliyodan B."/>
            <person name="Lindquist E."/>
            <person name="Peto M."/>
            <person name="Grant D."/>
            <person name="Shu S."/>
            <person name="Goodstein D."/>
            <person name="Barry K."/>
            <person name="Futrell-Griggs M."/>
            <person name="Abernathy B."/>
            <person name="Du J."/>
            <person name="Tian Z."/>
            <person name="Zhu L."/>
            <person name="Gill N."/>
            <person name="Joshi T."/>
            <person name="Libault M."/>
            <person name="Sethuraman A."/>
            <person name="Zhang X."/>
            <person name="Shinozaki K."/>
            <person name="Nguyen H."/>
            <person name="Wing R."/>
            <person name="Cregan P."/>
            <person name="Specht J."/>
            <person name="Grimwood J."/>
            <person name="Rokhsar D."/>
            <person name="Stacey G."/>
            <person name="Shoemaker R."/>
            <person name="Jackson S."/>
        </authorList>
    </citation>
    <scope>NUCLEOTIDE SEQUENCE</scope>
    <source>
        <tissue evidence="7">Callus</tissue>
    </source>
</reference>
<keyword evidence="9" id="KW-1185">Reference proteome</keyword>
<keyword evidence="2" id="KW-0479">Metal-binding</keyword>
<evidence type="ECO:0000256" key="1">
    <source>
        <dbReference type="ARBA" id="ARBA00001946"/>
    </source>
</evidence>
<dbReference type="SUPFAM" id="SSF48576">
    <property type="entry name" value="Terpenoid synthases"/>
    <property type="match status" value="1"/>
</dbReference>
<reference evidence="7 8" key="1">
    <citation type="journal article" date="2010" name="Nature">
        <title>Genome sequence of the palaeopolyploid soybean.</title>
        <authorList>
            <person name="Schmutz J."/>
            <person name="Cannon S.B."/>
            <person name="Schlueter J."/>
            <person name="Ma J."/>
            <person name="Mitros T."/>
            <person name="Nelson W."/>
            <person name="Hyten D.L."/>
            <person name="Song Q."/>
            <person name="Thelen J.J."/>
            <person name="Cheng J."/>
            <person name="Xu D."/>
            <person name="Hellsten U."/>
            <person name="May G.D."/>
            <person name="Yu Y."/>
            <person name="Sakurai T."/>
            <person name="Umezawa T."/>
            <person name="Bhattacharyya M.K."/>
            <person name="Sandhu D."/>
            <person name="Valliyodan B."/>
            <person name="Lindquist E."/>
            <person name="Peto M."/>
            <person name="Grant D."/>
            <person name="Shu S."/>
            <person name="Goodstein D."/>
            <person name="Barry K."/>
            <person name="Futrell-Griggs M."/>
            <person name="Abernathy B."/>
            <person name="Du J."/>
            <person name="Tian Z."/>
            <person name="Zhu L."/>
            <person name="Gill N."/>
            <person name="Joshi T."/>
            <person name="Libault M."/>
            <person name="Sethuraman A."/>
            <person name="Zhang X.-C."/>
            <person name="Shinozaki K."/>
            <person name="Nguyen H.T."/>
            <person name="Wing R.A."/>
            <person name="Cregan P."/>
            <person name="Specht J."/>
            <person name="Grimwood J."/>
            <person name="Rokhsar D."/>
            <person name="Stacey G."/>
            <person name="Shoemaker R.C."/>
            <person name="Jackson S.A."/>
        </authorList>
    </citation>
    <scope>NUCLEOTIDE SEQUENCE</scope>
    <source>
        <strain evidence="8">cv. Williams 82</strain>
        <tissue evidence="7">Callus</tissue>
    </source>
</reference>
<dbReference type="InterPro" id="IPR005630">
    <property type="entry name" value="Terpene_synthase_metal-bd"/>
</dbReference>
<dbReference type="InterPro" id="IPR008930">
    <property type="entry name" value="Terpenoid_cyclase/PrenylTrfase"/>
</dbReference>
<dbReference type="SMR" id="A0A0R0I8P4"/>
<dbReference type="Gramene" id="KRH36347">
    <property type="protein sequence ID" value="KRH36347"/>
    <property type="gene ID" value="GLYMA_10G297200"/>
</dbReference>
<dbReference type="Gene3D" id="1.50.10.130">
    <property type="entry name" value="Terpene synthase, N-terminal domain"/>
    <property type="match status" value="1"/>
</dbReference>
<dbReference type="AlphaFoldDB" id="A0A0R0I8P4"/>
<evidence type="ECO:0000256" key="2">
    <source>
        <dbReference type="ARBA" id="ARBA00022723"/>
    </source>
</evidence>
<dbReference type="SUPFAM" id="SSF48239">
    <property type="entry name" value="Terpenoid cyclases/Protein prenyltransferases"/>
    <property type="match status" value="1"/>
</dbReference>
<dbReference type="PANTHER" id="PTHR31225:SF98">
    <property type="entry name" value="TERPENE SYNTHASE 9-RELATED"/>
    <property type="match status" value="1"/>
</dbReference>
<dbReference type="EnsemblPlants" id="KRH36347">
    <property type="protein sequence ID" value="KRH36347"/>
    <property type="gene ID" value="GLYMA_10G297200"/>
</dbReference>
<accession>A0A0R0I8P4</accession>
<dbReference type="Proteomes" id="UP000008827">
    <property type="component" value="Chromosome 10"/>
</dbReference>
<keyword evidence="4" id="KW-0456">Lyase</keyword>
<dbReference type="GO" id="GO:0016114">
    <property type="term" value="P:terpenoid biosynthetic process"/>
    <property type="evidence" value="ECO:0007669"/>
    <property type="project" value="InterPro"/>
</dbReference>
<comment type="cofactor">
    <cofactor evidence="1">
        <name>Mg(2+)</name>
        <dbReference type="ChEBI" id="CHEBI:18420"/>
    </cofactor>
</comment>
<evidence type="ECO:0008006" key="10">
    <source>
        <dbReference type="Google" id="ProtNLM"/>
    </source>
</evidence>
<dbReference type="GO" id="GO:0010333">
    <property type="term" value="F:terpene synthase activity"/>
    <property type="evidence" value="ECO:0000318"/>
    <property type="project" value="GO_Central"/>
</dbReference>
<keyword evidence="3" id="KW-0460">Magnesium</keyword>
<dbReference type="InterPro" id="IPR001906">
    <property type="entry name" value="Terpene_synth_N"/>
</dbReference>
<dbReference type="OMA" id="PTFTINM"/>
<dbReference type="InterPro" id="IPR050148">
    <property type="entry name" value="Terpene_synthase-like"/>
</dbReference>
<proteinExistence type="predicted"/>
<dbReference type="Pfam" id="PF01397">
    <property type="entry name" value="Terpene_synth"/>
    <property type="match status" value="1"/>
</dbReference>
<protein>
    <recommendedName>
        <fullName evidence="10">Terpene synthase metal-binding domain-containing protein</fullName>
    </recommendedName>
</protein>
<dbReference type="InParanoid" id="A0A0R0I8P4"/>
<name>A0A0R0I8P4_SOYBN</name>